<sequence length="202" mass="22520">MAAPESVTINDLTGKWVINKSLSGDTDAVLALQGMGWLMRQTLKLATVTVGLRQYADSAGVTHVDAAQTLTGGIPGTTERRVLDWRWREHADHIFGELRGRSRFCDLGRDLGDGAAGPEEDREFLRAGWGREMRAEGGKAIESFVENEKAGWTGWQVWGFEDDVKANGEDGPGERRYVRHVVVRKGEEAVRIKMIYDYIGRE</sequence>
<protein>
    <submittedName>
        <fullName evidence="1">Uncharacterized protein</fullName>
    </submittedName>
</protein>
<reference evidence="1" key="1">
    <citation type="journal article" date="2020" name="Stud. Mycol.">
        <title>101 Dothideomycetes genomes: a test case for predicting lifestyles and emergence of pathogens.</title>
        <authorList>
            <person name="Haridas S."/>
            <person name="Albert R."/>
            <person name="Binder M."/>
            <person name="Bloem J."/>
            <person name="Labutti K."/>
            <person name="Salamov A."/>
            <person name="Andreopoulos B."/>
            <person name="Baker S."/>
            <person name="Barry K."/>
            <person name="Bills G."/>
            <person name="Bluhm B."/>
            <person name="Cannon C."/>
            <person name="Castanera R."/>
            <person name="Culley D."/>
            <person name="Daum C."/>
            <person name="Ezra D."/>
            <person name="Gonzalez J."/>
            <person name="Henrissat B."/>
            <person name="Kuo A."/>
            <person name="Liang C."/>
            <person name="Lipzen A."/>
            <person name="Lutzoni F."/>
            <person name="Magnuson J."/>
            <person name="Mondo S."/>
            <person name="Nolan M."/>
            <person name="Ohm R."/>
            <person name="Pangilinan J."/>
            <person name="Park H.-J."/>
            <person name="Ramirez L."/>
            <person name="Alfaro M."/>
            <person name="Sun H."/>
            <person name="Tritt A."/>
            <person name="Yoshinaga Y."/>
            <person name="Zwiers L.-H."/>
            <person name="Turgeon B."/>
            <person name="Goodwin S."/>
            <person name="Spatafora J."/>
            <person name="Crous P."/>
            <person name="Grigoriev I."/>
        </authorList>
    </citation>
    <scope>NUCLEOTIDE SEQUENCE</scope>
    <source>
        <strain evidence="1">ATCC 16933</strain>
    </source>
</reference>
<dbReference type="Proteomes" id="UP000799766">
    <property type="component" value="Unassembled WGS sequence"/>
</dbReference>
<name>A0A6A6P7G2_9PEZI</name>
<dbReference type="PANTHER" id="PTHR38115:SF1">
    <property type="entry name" value="LIPOCALIN-LIKE DOMAIN-CONTAINING PROTEIN"/>
    <property type="match status" value="1"/>
</dbReference>
<dbReference type="OrthoDB" id="425354at2759"/>
<evidence type="ECO:0000313" key="2">
    <source>
        <dbReference type="Proteomes" id="UP000799766"/>
    </source>
</evidence>
<evidence type="ECO:0000313" key="1">
    <source>
        <dbReference type="EMBL" id="KAF2459804.1"/>
    </source>
</evidence>
<gene>
    <name evidence="1" type="ORF">BDY21DRAFT_299125</name>
</gene>
<keyword evidence="2" id="KW-1185">Reference proteome</keyword>
<accession>A0A6A6P7G2</accession>
<dbReference type="PANTHER" id="PTHR38115">
    <property type="entry name" value="LIPOCALIN-LIKE DOMAIN-CONTAINING PROTEIN"/>
    <property type="match status" value="1"/>
</dbReference>
<dbReference type="EMBL" id="MU001674">
    <property type="protein sequence ID" value="KAF2459804.1"/>
    <property type="molecule type" value="Genomic_DNA"/>
</dbReference>
<dbReference type="AlphaFoldDB" id="A0A6A6P7G2"/>
<dbReference type="InterPro" id="IPR053037">
    <property type="entry name" value="Pericyclase_pydY-like"/>
</dbReference>
<organism evidence="1 2">
    <name type="scientific">Lineolata rhizophorae</name>
    <dbReference type="NCBI Taxonomy" id="578093"/>
    <lineage>
        <taxon>Eukaryota</taxon>
        <taxon>Fungi</taxon>
        <taxon>Dikarya</taxon>
        <taxon>Ascomycota</taxon>
        <taxon>Pezizomycotina</taxon>
        <taxon>Dothideomycetes</taxon>
        <taxon>Dothideomycetes incertae sedis</taxon>
        <taxon>Lineolatales</taxon>
        <taxon>Lineolataceae</taxon>
        <taxon>Lineolata</taxon>
    </lineage>
</organism>
<proteinExistence type="predicted"/>